<comment type="similarity">
    <text evidence="1 6">Belongs to the Nudix hydrolase family. CPSF5 subfamily.</text>
</comment>
<comment type="subcellular location">
    <subcellularLocation>
        <location evidence="6">Nucleus</location>
    </subcellularLocation>
    <text evidence="6">In punctate subnuclear structures localized adjacent to nuclear speckles, called paraspeckles.</text>
</comment>
<dbReference type="SUPFAM" id="SSF55811">
    <property type="entry name" value="Nudix"/>
    <property type="match status" value="1"/>
</dbReference>
<dbReference type="RefSeq" id="XP_003058995.1">
    <property type="nucleotide sequence ID" value="XM_003058949.1"/>
</dbReference>
<keyword evidence="2 6" id="KW-0507">mRNA processing</keyword>
<dbReference type="GeneID" id="9684073"/>
<dbReference type="AlphaFoldDB" id="C1MS69"/>
<dbReference type="CDD" id="cd18871">
    <property type="entry name" value="NUDIX_Cfim25_Nudt21"/>
    <property type="match status" value="1"/>
</dbReference>
<dbReference type="PIRSF" id="PIRSF017888">
    <property type="entry name" value="CPSF-25"/>
    <property type="match status" value="1"/>
</dbReference>
<evidence type="ECO:0000313" key="7">
    <source>
        <dbReference type="EMBL" id="EEH57450.1"/>
    </source>
</evidence>
<dbReference type="OrthoDB" id="277288at2759"/>
<sequence>MAGSSHGARTMHVYPVTNYSFGQKAGRAAKDATPSATATRLREAYERDGPRRSVDAVMLVNQHNTPHVLLLQSAGSGPGAPATFRLPGGRLRRGEGELEGLQRKLHSKLSPSDASLGGAKEWETGDCLARWHRPAHDAHFYPYLPTHATRPKEARAVYAVQLPEKCKFAVPKSLKLLAVPLFELYGNEKRYGAVVSSIPYLISRFHLNLESKAEE</sequence>
<dbReference type="GO" id="GO:0031124">
    <property type="term" value="P:mRNA 3'-end processing"/>
    <property type="evidence" value="ECO:0007669"/>
    <property type="project" value="InterPro"/>
</dbReference>
<dbReference type="GO" id="GO:0003729">
    <property type="term" value="F:mRNA binding"/>
    <property type="evidence" value="ECO:0007669"/>
    <property type="project" value="UniProtKB-UniRule"/>
</dbReference>
<comment type="subunit">
    <text evidence="6">Homodimer. Component of the cleavage factor Im (CFIm) complex.</text>
</comment>
<gene>
    <name evidence="7" type="ORF">MICPUCDRAFT_33672</name>
</gene>
<dbReference type="Proteomes" id="UP000001876">
    <property type="component" value="Unassembled WGS sequence"/>
</dbReference>
<dbReference type="FunFam" id="3.90.79.10:FF:000020">
    <property type="entry name" value="Pre-mRNA cleavage factor Im subunit 2"/>
    <property type="match status" value="1"/>
</dbReference>
<evidence type="ECO:0000256" key="5">
    <source>
        <dbReference type="ARBA" id="ARBA00054854"/>
    </source>
</evidence>
<evidence type="ECO:0000256" key="3">
    <source>
        <dbReference type="ARBA" id="ARBA00022884"/>
    </source>
</evidence>
<keyword evidence="3 6" id="KW-0694">RNA-binding</keyword>
<dbReference type="STRING" id="564608.C1MS69"/>
<keyword evidence="4 6" id="KW-0539">Nucleus</keyword>
<keyword evidence="8" id="KW-1185">Reference proteome</keyword>
<dbReference type="OMA" id="DWIIEDT"/>
<proteinExistence type="inferred from homology"/>
<dbReference type="PANTHER" id="PTHR13047">
    <property type="entry name" value="PRE-MRNA CLEAVAGE FACTOR IM, 25KD SUBUNIT"/>
    <property type="match status" value="1"/>
</dbReference>
<dbReference type="EMBL" id="GG663739">
    <property type="protein sequence ID" value="EEH57450.1"/>
    <property type="molecule type" value="Genomic_DNA"/>
</dbReference>
<dbReference type="eggNOG" id="KOG1689">
    <property type="taxonomic scope" value="Eukaryota"/>
</dbReference>
<comment type="function">
    <text evidence="5">Component of the cleavage factor Im (CFIm) complex that plays a key role in pre-mRNA 3'-processing. Involved in association with CPSF6 or CPSF7 in pre-MRNA 3'-end poly(A) site cleavage and poly(A) addition. NUDT21/CPSF5 binds to cleavage and polyadenylation RNA substrates. The homodimer mediates simultaneous sequence-specific recognition of two 5'-UGUA-3' elements within the pre-mRNA. Binds to, but does not hydrolyze mono- and di-adenosine nucleotides. May have a role in mRNA export.</text>
</comment>
<evidence type="ECO:0000313" key="8">
    <source>
        <dbReference type="Proteomes" id="UP000001876"/>
    </source>
</evidence>
<protein>
    <recommendedName>
        <fullName evidence="6">Pre-mRNA cleavage factor Im 25 kDa subunit</fullName>
    </recommendedName>
</protein>
<dbReference type="Gene3D" id="3.90.79.10">
    <property type="entry name" value="Nucleoside Triphosphate Pyrophosphohydrolase"/>
    <property type="match status" value="1"/>
</dbReference>
<evidence type="ECO:0000256" key="4">
    <source>
        <dbReference type="ARBA" id="ARBA00023242"/>
    </source>
</evidence>
<dbReference type="InterPro" id="IPR016706">
    <property type="entry name" value="Cleav_polyA_spec_factor_su5"/>
</dbReference>
<evidence type="ECO:0000256" key="6">
    <source>
        <dbReference type="PIRNR" id="PIRNR017888"/>
    </source>
</evidence>
<dbReference type="GO" id="GO:0005849">
    <property type="term" value="C:mRNA cleavage factor complex"/>
    <property type="evidence" value="ECO:0007669"/>
    <property type="project" value="UniProtKB-UniRule"/>
</dbReference>
<organism evidence="8">
    <name type="scientific">Micromonas pusilla (strain CCMP1545)</name>
    <name type="common">Picoplanktonic green alga</name>
    <dbReference type="NCBI Taxonomy" id="564608"/>
    <lineage>
        <taxon>Eukaryota</taxon>
        <taxon>Viridiplantae</taxon>
        <taxon>Chlorophyta</taxon>
        <taxon>Mamiellophyceae</taxon>
        <taxon>Mamiellales</taxon>
        <taxon>Mamiellaceae</taxon>
        <taxon>Micromonas</taxon>
    </lineage>
</organism>
<evidence type="ECO:0000256" key="1">
    <source>
        <dbReference type="ARBA" id="ARBA00009710"/>
    </source>
</evidence>
<reference evidence="7 8" key="1">
    <citation type="journal article" date="2009" name="Science">
        <title>Green evolution and dynamic adaptations revealed by genomes of the marine picoeukaryotes Micromonas.</title>
        <authorList>
            <person name="Worden A.Z."/>
            <person name="Lee J.H."/>
            <person name="Mock T."/>
            <person name="Rouze P."/>
            <person name="Simmons M.P."/>
            <person name="Aerts A.L."/>
            <person name="Allen A.E."/>
            <person name="Cuvelier M.L."/>
            <person name="Derelle E."/>
            <person name="Everett M.V."/>
            <person name="Foulon E."/>
            <person name="Grimwood J."/>
            <person name="Gundlach H."/>
            <person name="Henrissat B."/>
            <person name="Napoli C."/>
            <person name="McDonald S.M."/>
            <person name="Parker M.S."/>
            <person name="Rombauts S."/>
            <person name="Salamov A."/>
            <person name="Von Dassow P."/>
            <person name="Badger J.H."/>
            <person name="Coutinho P.M."/>
            <person name="Demir E."/>
            <person name="Dubchak I."/>
            <person name="Gentemann C."/>
            <person name="Eikrem W."/>
            <person name="Gready J.E."/>
            <person name="John U."/>
            <person name="Lanier W."/>
            <person name="Lindquist E.A."/>
            <person name="Lucas S."/>
            <person name="Mayer K.F."/>
            <person name="Moreau H."/>
            <person name="Not F."/>
            <person name="Otillar R."/>
            <person name="Panaud O."/>
            <person name="Pangilinan J."/>
            <person name="Paulsen I."/>
            <person name="Piegu B."/>
            <person name="Poliakov A."/>
            <person name="Robbens S."/>
            <person name="Schmutz J."/>
            <person name="Toulza E."/>
            <person name="Wyss T."/>
            <person name="Zelensky A."/>
            <person name="Zhou K."/>
            <person name="Armbrust E.V."/>
            <person name="Bhattacharya D."/>
            <person name="Goodenough U.W."/>
            <person name="Van de Peer Y."/>
            <person name="Grigoriev I.V."/>
        </authorList>
    </citation>
    <scope>NUCLEOTIDE SEQUENCE [LARGE SCALE GENOMIC DNA]</scope>
    <source>
        <strain evidence="7 8">CCMP1545</strain>
    </source>
</reference>
<evidence type="ECO:0000256" key="2">
    <source>
        <dbReference type="ARBA" id="ARBA00022664"/>
    </source>
</evidence>
<dbReference type="InterPro" id="IPR015797">
    <property type="entry name" value="NUDIX_hydrolase-like_dom_sf"/>
</dbReference>
<accession>C1MS69</accession>
<dbReference type="KEGG" id="mpp:MICPUCDRAFT_33672"/>
<name>C1MS69_MICPC</name>
<dbReference type="Pfam" id="PF13869">
    <property type="entry name" value="NUDIX_2"/>
    <property type="match status" value="1"/>
</dbReference>